<dbReference type="EMBL" id="VSSQ01000025">
    <property type="protein sequence ID" value="MPL64694.1"/>
    <property type="molecule type" value="Genomic_DNA"/>
</dbReference>
<dbReference type="Pfam" id="PF04463">
    <property type="entry name" value="2-thiour_desulf"/>
    <property type="match status" value="1"/>
</dbReference>
<gene>
    <name evidence="1" type="ORF">SDC9_10351</name>
</gene>
<name>A0A644TCV3_9ZZZZ</name>
<comment type="caution">
    <text evidence="1">The sequence shown here is derived from an EMBL/GenBank/DDBJ whole genome shotgun (WGS) entry which is preliminary data.</text>
</comment>
<accession>A0A644TCV3</accession>
<dbReference type="PANTHER" id="PTHR30087:SF1">
    <property type="entry name" value="HYPOTHETICAL CYTOSOLIC PROTEIN"/>
    <property type="match status" value="1"/>
</dbReference>
<dbReference type="InterPro" id="IPR007553">
    <property type="entry name" value="2-thiour_desulf"/>
</dbReference>
<organism evidence="1">
    <name type="scientific">bioreactor metagenome</name>
    <dbReference type="NCBI Taxonomy" id="1076179"/>
    <lineage>
        <taxon>unclassified sequences</taxon>
        <taxon>metagenomes</taxon>
        <taxon>ecological metagenomes</taxon>
    </lineage>
</organism>
<dbReference type="PANTHER" id="PTHR30087">
    <property type="entry name" value="INNER MEMBRANE PROTEIN"/>
    <property type="match status" value="1"/>
</dbReference>
<proteinExistence type="predicted"/>
<evidence type="ECO:0000313" key="1">
    <source>
        <dbReference type="EMBL" id="MPL64694.1"/>
    </source>
</evidence>
<reference evidence="1" key="1">
    <citation type="submission" date="2019-08" db="EMBL/GenBank/DDBJ databases">
        <authorList>
            <person name="Kucharzyk K."/>
            <person name="Murdoch R.W."/>
            <person name="Higgins S."/>
            <person name="Loffler F."/>
        </authorList>
    </citation>
    <scope>NUCLEOTIDE SEQUENCE</scope>
</reference>
<protein>
    <submittedName>
        <fullName evidence="1">Uncharacterized protein</fullName>
    </submittedName>
</protein>
<dbReference type="AlphaFoldDB" id="A0A644TCV3"/>
<sequence>MILVSACLAGVPCRYNGENKLNKDVRQLVKDGEAIFVCPEQLGGLTTPRLPAEIINGRVIDKAGKDVTMEFRKGAEIVLELARNYKCKKAILKARSPSCGKGEIYDGSFTGTLIEGNGITAEVLLRNGIKVIDEDDI</sequence>